<dbReference type="EMBL" id="AYKW01000040">
    <property type="protein sequence ID" value="PIL26699.1"/>
    <property type="molecule type" value="Genomic_DNA"/>
</dbReference>
<evidence type="ECO:0000313" key="1">
    <source>
        <dbReference type="EMBL" id="PIL26699.1"/>
    </source>
</evidence>
<keyword evidence="2" id="KW-1185">Reference proteome</keyword>
<reference evidence="1 2" key="1">
    <citation type="journal article" date="2015" name="Sci. Rep.">
        <title>Chromosome-level genome map provides insights into diverse defense mechanisms in the medicinal fungus Ganoderma sinense.</title>
        <authorList>
            <person name="Zhu Y."/>
            <person name="Xu J."/>
            <person name="Sun C."/>
            <person name="Zhou S."/>
            <person name="Xu H."/>
            <person name="Nelson D.R."/>
            <person name="Qian J."/>
            <person name="Song J."/>
            <person name="Luo H."/>
            <person name="Xiang L."/>
            <person name="Li Y."/>
            <person name="Xu Z."/>
            <person name="Ji A."/>
            <person name="Wang L."/>
            <person name="Lu S."/>
            <person name="Hayward A."/>
            <person name="Sun W."/>
            <person name="Li X."/>
            <person name="Schwartz D.C."/>
            <person name="Wang Y."/>
            <person name="Chen S."/>
        </authorList>
    </citation>
    <scope>NUCLEOTIDE SEQUENCE [LARGE SCALE GENOMIC DNA]</scope>
    <source>
        <strain evidence="1 2">ZZ0214-1</strain>
    </source>
</reference>
<proteinExistence type="predicted"/>
<sequence>MASDGIVKGLQTFGSLSARQRPQNFGQREYRDQNMSAIGVSACHASLIDDLNRRALSRGAATGPSLAATHV</sequence>
<comment type="caution">
    <text evidence="1">The sequence shown here is derived from an EMBL/GenBank/DDBJ whole genome shotgun (WGS) entry which is preliminary data.</text>
</comment>
<accession>A0A2G8RYU5</accession>
<dbReference type="Proteomes" id="UP000230002">
    <property type="component" value="Unassembled WGS sequence"/>
</dbReference>
<gene>
    <name evidence="1" type="ORF">GSI_11226</name>
</gene>
<organism evidence="1 2">
    <name type="scientific">Ganoderma sinense ZZ0214-1</name>
    <dbReference type="NCBI Taxonomy" id="1077348"/>
    <lineage>
        <taxon>Eukaryota</taxon>
        <taxon>Fungi</taxon>
        <taxon>Dikarya</taxon>
        <taxon>Basidiomycota</taxon>
        <taxon>Agaricomycotina</taxon>
        <taxon>Agaricomycetes</taxon>
        <taxon>Polyporales</taxon>
        <taxon>Polyporaceae</taxon>
        <taxon>Ganoderma</taxon>
    </lineage>
</organism>
<evidence type="ECO:0000313" key="2">
    <source>
        <dbReference type="Proteomes" id="UP000230002"/>
    </source>
</evidence>
<name>A0A2G8RYU5_9APHY</name>
<dbReference type="AlphaFoldDB" id="A0A2G8RYU5"/>
<protein>
    <submittedName>
        <fullName evidence="1">Uncharacterized protein</fullName>
    </submittedName>
</protein>